<evidence type="ECO:0000256" key="4">
    <source>
        <dbReference type="PIRSR" id="PIRSR617867-1"/>
    </source>
</evidence>
<organism evidence="6 7">
    <name type="scientific">Caloramator proteoclasticus DSM 10124</name>
    <dbReference type="NCBI Taxonomy" id="1121262"/>
    <lineage>
        <taxon>Bacteria</taxon>
        <taxon>Bacillati</taxon>
        <taxon>Bacillota</taxon>
        <taxon>Clostridia</taxon>
        <taxon>Eubacteriales</taxon>
        <taxon>Clostridiaceae</taxon>
        <taxon>Caloramator</taxon>
    </lineage>
</organism>
<dbReference type="SMART" id="SM00226">
    <property type="entry name" value="LMWPc"/>
    <property type="match status" value="1"/>
</dbReference>
<evidence type="ECO:0000256" key="1">
    <source>
        <dbReference type="ARBA" id="ARBA00011063"/>
    </source>
</evidence>
<evidence type="ECO:0000256" key="3">
    <source>
        <dbReference type="ARBA" id="ARBA00022912"/>
    </source>
</evidence>
<dbReference type="Pfam" id="PF01451">
    <property type="entry name" value="LMWPc"/>
    <property type="match status" value="1"/>
</dbReference>
<protein>
    <submittedName>
        <fullName evidence="6">Protein-tyrosine phosphatase</fullName>
    </submittedName>
</protein>
<proteinExistence type="inferred from homology"/>
<keyword evidence="2" id="KW-0378">Hydrolase</keyword>
<feature type="active site" description="Nucleophile" evidence="4">
    <location>
        <position position="7"/>
    </location>
</feature>
<reference evidence="7" key="1">
    <citation type="submission" date="2016-11" db="EMBL/GenBank/DDBJ databases">
        <authorList>
            <person name="Varghese N."/>
            <person name="Submissions S."/>
        </authorList>
    </citation>
    <scope>NUCLEOTIDE SEQUENCE [LARGE SCALE GENOMIC DNA]</scope>
    <source>
        <strain evidence="7">DSM 10124</strain>
    </source>
</reference>
<dbReference type="PANTHER" id="PTHR11717:SF31">
    <property type="entry name" value="LOW MOLECULAR WEIGHT PROTEIN-TYROSINE-PHOSPHATASE ETP-RELATED"/>
    <property type="match status" value="1"/>
</dbReference>
<dbReference type="EMBL" id="FQVG01000001">
    <property type="protein sequence ID" value="SHE29163.1"/>
    <property type="molecule type" value="Genomic_DNA"/>
</dbReference>
<evidence type="ECO:0000313" key="7">
    <source>
        <dbReference type="Proteomes" id="UP000184423"/>
    </source>
</evidence>
<dbReference type="SUPFAM" id="SSF52788">
    <property type="entry name" value="Phosphotyrosine protein phosphatases I"/>
    <property type="match status" value="1"/>
</dbReference>
<gene>
    <name evidence="6" type="ORF">SAMN02746091_00089</name>
</gene>
<dbReference type="RefSeq" id="WP_073247591.1">
    <property type="nucleotide sequence ID" value="NZ_FQVG01000001.1"/>
</dbReference>
<dbReference type="InterPro" id="IPR017867">
    <property type="entry name" value="Tyr_phospatase_low_mol_wt"/>
</dbReference>
<evidence type="ECO:0000259" key="5">
    <source>
        <dbReference type="SMART" id="SM00226"/>
    </source>
</evidence>
<sequence length="148" mass="16420">MKLLFVCTGNTCRSCMAEGIAKKRAQELNLDMDISSAGIYATNGASCSLNALLAMEEMGIDIRNHLSRQLTYELLENSDLILTMTRAHKDTILSYYPSFSNKVFTLLEYIGESGDIVDPFGGDIDTYRACANEIKQAIDILFSKLKES</sequence>
<dbReference type="InterPro" id="IPR023485">
    <property type="entry name" value="Ptyr_pPase"/>
</dbReference>
<dbReference type="Proteomes" id="UP000184423">
    <property type="component" value="Unassembled WGS sequence"/>
</dbReference>
<dbReference type="InterPro" id="IPR050438">
    <property type="entry name" value="LMW_PTPase"/>
</dbReference>
<accession>A0A1M4SAA8</accession>
<dbReference type="GO" id="GO:0004725">
    <property type="term" value="F:protein tyrosine phosphatase activity"/>
    <property type="evidence" value="ECO:0007669"/>
    <property type="project" value="InterPro"/>
</dbReference>
<dbReference type="PRINTS" id="PR00719">
    <property type="entry name" value="LMWPTPASE"/>
</dbReference>
<dbReference type="InterPro" id="IPR036196">
    <property type="entry name" value="Ptyr_pPase_sf"/>
</dbReference>
<dbReference type="AlphaFoldDB" id="A0A1M4SAA8"/>
<dbReference type="CDD" id="cd16344">
    <property type="entry name" value="LMWPAP"/>
    <property type="match status" value="1"/>
</dbReference>
<feature type="active site" description="Proton donor" evidence="4">
    <location>
        <position position="118"/>
    </location>
</feature>
<evidence type="ECO:0000313" key="6">
    <source>
        <dbReference type="EMBL" id="SHE29163.1"/>
    </source>
</evidence>
<dbReference type="Gene3D" id="3.40.50.2300">
    <property type="match status" value="1"/>
</dbReference>
<name>A0A1M4SAA8_9CLOT</name>
<keyword evidence="7" id="KW-1185">Reference proteome</keyword>
<comment type="similarity">
    <text evidence="1">Belongs to the low molecular weight phosphotyrosine protein phosphatase family.</text>
</comment>
<evidence type="ECO:0000256" key="2">
    <source>
        <dbReference type="ARBA" id="ARBA00022801"/>
    </source>
</evidence>
<keyword evidence="3" id="KW-0904">Protein phosphatase</keyword>
<feature type="active site" description="Nucleophile" evidence="4">
    <location>
        <position position="13"/>
    </location>
</feature>
<feature type="domain" description="Phosphotyrosine protein phosphatase I" evidence="5">
    <location>
        <begin position="1"/>
        <end position="144"/>
    </location>
</feature>
<dbReference type="PANTHER" id="PTHR11717">
    <property type="entry name" value="LOW MOLECULAR WEIGHT PROTEIN TYROSINE PHOSPHATASE"/>
    <property type="match status" value="1"/>
</dbReference>